<protein>
    <submittedName>
        <fullName evidence="1">Uncharacterized protein</fullName>
    </submittedName>
</protein>
<dbReference type="RefSeq" id="WP_027272632.1">
    <property type="nucleotide sequence ID" value="NZ_CAAAJE010000013.1"/>
</dbReference>
<dbReference type="PATRIC" id="fig|28087.4.peg.2995"/>
<gene>
    <name evidence="1" type="ORF">Lsai_2788</name>
</gene>
<dbReference type="eggNOG" id="ENOG5031E2M">
    <property type="taxonomic scope" value="Bacteria"/>
</dbReference>
<sequence>MHSKTETLSSKRSVINHDHLIGDETYMIGIYRAGGDLSIYAESPQGIEYFHISRGNSLNMVILTETLVGTWEHHQLLRTVEQAARIRALRLRSHEYMEQAITSSEFEQVKEVFIEACKQSISNQSEIDYYLQTALNKLNDETRMSYKPKLSEQCSIL</sequence>
<name>A0A0W0YE37_9GAMM</name>
<dbReference type="Proteomes" id="UP000054621">
    <property type="component" value="Unassembled WGS sequence"/>
</dbReference>
<reference evidence="1 2" key="1">
    <citation type="submission" date="2015-11" db="EMBL/GenBank/DDBJ databases">
        <title>Genomic analysis of 38 Legionella species identifies large and diverse effector repertoires.</title>
        <authorList>
            <person name="Burstein D."/>
            <person name="Amaro F."/>
            <person name="Zusman T."/>
            <person name="Lifshitz Z."/>
            <person name="Cohen O."/>
            <person name="Gilbert J.A."/>
            <person name="Pupko T."/>
            <person name="Shuman H.A."/>
            <person name="Segal G."/>
        </authorList>
    </citation>
    <scope>NUCLEOTIDE SEQUENCE [LARGE SCALE GENOMIC DNA]</scope>
    <source>
        <strain evidence="1 2">Mt.St.Helens-4</strain>
    </source>
</reference>
<dbReference type="STRING" id="28087.Lsai_2788"/>
<evidence type="ECO:0000313" key="1">
    <source>
        <dbReference type="EMBL" id="KTD55196.1"/>
    </source>
</evidence>
<dbReference type="OrthoDB" id="5643093at2"/>
<dbReference type="AlphaFoldDB" id="A0A0W0YE37"/>
<dbReference type="EMBL" id="LNYV01000036">
    <property type="protein sequence ID" value="KTD55196.1"/>
    <property type="molecule type" value="Genomic_DNA"/>
</dbReference>
<accession>A0A0W0YE37</accession>
<comment type="caution">
    <text evidence="1">The sequence shown here is derived from an EMBL/GenBank/DDBJ whole genome shotgun (WGS) entry which is preliminary data.</text>
</comment>
<organism evidence="1 2">
    <name type="scientific">Legionella sainthelensi</name>
    <dbReference type="NCBI Taxonomy" id="28087"/>
    <lineage>
        <taxon>Bacteria</taxon>
        <taxon>Pseudomonadati</taxon>
        <taxon>Pseudomonadota</taxon>
        <taxon>Gammaproteobacteria</taxon>
        <taxon>Legionellales</taxon>
        <taxon>Legionellaceae</taxon>
        <taxon>Legionella</taxon>
    </lineage>
</organism>
<proteinExistence type="predicted"/>
<evidence type="ECO:0000313" key="2">
    <source>
        <dbReference type="Proteomes" id="UP000054621"/>
    </source>
</evidence>